<reference evidence="2 3" key="1">
    <citation type="submission" date="2016-12" db="EMBL/GenBank/DDBJ databases">
        <authorList>
            <person name="Song W.-J."/>
            <person name="Kurnit D.M."/>
        </authorList>
    </citation>
    <scope>NUCLEOTIDE SEQUENCE [LARGE SCALE GENOMIC DNA]</scope>
    <source>
        <strain evidence="2 3">IMCC3135</strain>
    </source>
</reference>
<evidence type="ECO:0000313" key="2">
    <source>
        <dbReference type="EMBL" id="ASJ72094.1"/>
    </source>
</evidence>
<organism evidence="2 3">
    <name type="scientific">Granulosicoccus antarcticus IMCC3135</name>
    <dbReference type="NCBI Taxonomy" id="1192854"/>
    <lineage>
        <taxon>Bacteria</taxon>
        <taxon>Pseudomonadati</taxon>
        <taxon>Pseudomonadota</taxon>
        <taxon>Gammaproteobacteria</taxon>
        <taxon>Chromatiales</taxon>
        <taxon>Granulosicoccaceae</taxon>
        <taxon>Granulosicoccus</taxon>
    </lineage>
</organism>
<keyword evidence="1" id="KW-1133">Transmembrane helix</keyword>
<proteinExistence type="predicted"/>
<feature type="transmembrane region" description="Helical" evidence="1">
    <location>
        <begin position="20"/>
        <end position="38"/>
    </location>
</feature>
<dbReference type="Proteomes" id="UP000250079">
    <property type="component" value="Chromosome"/>
</dbReference>
<dbReference type="SUPFAM" id="SSF141571">
    <property type="entry name" value="Pentapeptide repeat-like"/>
    <property type="match status" value="1"/>
</dbReference>
<evidence type="ECO:0008006" key="4">
    <source>
        <dbReference type="Google" id="ProtNLM"/>
    </source>
</evidence>
<dbReference type="AlphaFoldDB" id="A0A2Z2NY72"/>
<evidence type="ECO:0000256" key="1">
    <source>
        <dbReference type="SAM" id="Phobius"/>
    </source>
</evidence>
<dbReference type="Pfam" id="PF00805">
    <property type="entry name" value="Pentapeptide"/>
    <property type="match status" value="1"/>
</dbReference>
<accession>A0A2Z2NY72</accession>
<evidence type="ECO:0000313" key="3">
    <source>
        <dbReference type="Proteomes" id="UP000250079"/>
    </source>
</evidence>
<keyword evidence="3" id="KW-1185">Reference proteome</keyword>
<dbReference type="InterPro" id="IPR001646">
    <property type="entry name" value="5peptide_repeat"/>
</dbReference>
<keyword evidence="1" id="KW-0472">Membrane</keyword>
<keyword evidence="1" id="KW-0812">Transmembrane</keyword>
<dbReference type="OrthoDB" id="5519212at2"/>
<dbReference type="KEGG" id="gai:IMCC3135_10000"/>
<dbReference type="EMBL" id="CP018632">
    <property type="protein sequence ID" value="ASJ72094.1"/>
    <property type="molecule type" value="Genomic_DNA"/>
</dbReference>
<gene>
    <name evidence="2" type="ORF">IMCC3135_10000</name>
</gene>
<sequence>MEEIVSYISTSESSVLIENIRNIALVVATVIGLWLLWVRSRALEKQAEIAQNGYNHDRFTGFLELLNSSNNNIRISAVESLKLLIQEDTRYFWPVIKVFAIYANHNLPLKSEQNETKEKSDLEANKITTIDRIVVQEMINALGDEEIGWLPYYANHAKGMELPWNIARGLVLFLTGQGQYRRYVDIGLQAQKNKYTIVFKRTDLSRMNMVGLFLSVAEFHLCQLNRLYCTHTSFENSKFVESKLNDAKFIKCNLVNAVFNGCDMKNVSFLDSDINGAKFIDCDLIDVDLSKAKNYKLAKISNN</sequence>
<dbReference type="RefSeq" id="WP_088917446.1">
    <property type="nucleotide sequence ID" value="NZ_CP018632.1"/>
</dbReference>
<name>A0A2Z2NY72_9GAMM</name>
<protein>
    <recommendedName>
        <fullName evidence="4">Pentapeptide repeat-containing protein</fullName>
    </recommendedName>
</protein>
<dbReference type="Gene3D" id="2.160.20.80">
    <property type="entry name" value="E3 ubiquitin-protein ligase SopA"/>
    <property type="match status" value="1"/>
</dbReference>